<organism evidence="3 4">
    <name type="scientific">Kutzneria buriramensis</name>
    <dbReference type="NCBI Taxonomy" id="1045776"/>
    <lineage>
        <taxon>Bacteria</taxon>
        <taxon>Bacillati</taxon>
        <taxon>Actinomycetota</taxon>
        <taxon>Actinomycetes</taxon>
        <taxon>Pseudonocardiales</taxon>
        <taxon>Pseudonocardiaceae</taxon>
        <taxon>Kutzneria</taxon>
    </lineage>
</organism>
<comment type="caution">
    <text evidence="3">The sequence shown here is derived from an EMBL/GenBank/DDBJ whole genome shotgun (WGS) entry which is preliminary data.</text>
</comment>
<proteinExistence type="predicted"/>
<evidence type="ECO:0000256" key="1">
    <source>
        <dbReference type="SAM" id="MobiDB-lite"/>
    </source>
</evidence>
<evidence type="ECO:0000313" key="4">
    <source>
        <dbReference type="Proteomes" id="UP000256269"/>
    </source>
</evidence>
<dbReference type="Proteomes" id="UP000256269">
    <property type="component" value="Unassembled WGS sequence"/>
</dbReference>
<keyword evidence="2" id="KW-0472">Membrane</keyword>
<keyword evidence="4" id="KW-1185">Reference proteome</keyword>
<gene>
    <name evidence="3" type="ORF">BCF44_106185</name>
</gene>
<keyword evidence="2" id="KW-1133">Transmembrane helix</keyword>
<evidence type="ECO:0000313" key="3">
    <source>
        <dbReference type="EMBL" id="REH47021.1"/>
    </source>
</evidence>
<reference evidence="3 4" key="1">
    <citation type="submission" date="2018-08" db="EMBL/GenBank/DDBJ databases">
        <title>Genomic Encyclopedia of Archaeal and Bacterial Type Strains, Phase II (KMG-II): from individual species to whole genera.</title>
        <authorList>
            <person name="Goeker M."/>
        </authorList>
    </citation>
    <scope>NUCLEOTIDE SEQUENCE [LARGE SCALE GENOMIC DNA]</scope>
    <source>
        <strain evidence="3 4">DSM 45791</strain>
    </source>
</reference>
<keyword evidence="2" id="KW-0812">Transmembrane</keyword>
<evidence type="ECO:0000256" key="2">
    <source>
        <dbReference type="SAM" id="Phobius"/>
    </source>
</evidence>
<sequence>MTRDDFVALAAMAAGSVLLPVLAATGLGWNTWLCVVLGAAGLVTTVLIGRRMAYQRHQEQLRAAMRQPPPMQPEPVPVEVPNYSSQVSTVPVPTNEADYHFMFSTTVRWTHLRHGSTADAEATARKVVLDRTCALTRVWPPNNPAFTQIQLAAELGIRRPDPAGVVEVWADTVSLNLTDEDRDRLAKLATIRKEKLVWEHERVFEVSKREYLGNDVLSTPGNAVVWKLAQDYSQIVKTVDLIPTLRALTAAANDHELPEPELTSQPSPEPLITEENAWYVEPEPPSTNGFHDGSATPTDPVEAFVSGVFGDEDSGQRDLFADQVATLVDKHRRTLPPQTQPEEPPADQDLHPADTVDDLPPDTPPTSPQEDLDDPQ</sequence>
<dbReference type="RefSeq" id="WP_116175677.1">
    <property type="nucleotide sequence ID" value="NZ_CP144375.1"/>
</dbReference>
<feature type="region of interest" description="Disordered" evidence="1">
    <location>
        <begin position="328"/>
        <end position="376"/>
    </location>
</feature>
<name>A0A3E0HKR1_9PSEU</name>
<dbReference type="EMBL" id="QUNO01000006">
    <property type="protein sequence ID" value="REH47021.1"/>
    <property type="molecule type" value="Genomic_DNA"/>
</dbReference>
<dbReference type="OrthoDB" id="3422149at2"/>
<feature type="transmembrane region" description="Helical" evidence="2">
    <location>
        <begin position="33"/>
        <end position="53"/>
    </location>
</feature>
<dbReference type="AlphaFoldDB" id="A0A3E0HKR1"/>
<accession>A0A3E0HKR1</accession>
<protein>
    <submittedName>
        <fullName evidence="3">Uncharacterized protein</fullName>
    </submittedName>
</protein>